<sequence length="115" mass="12466">MNDITRIGFDTRIHHVTKHAGLVYLTGQVGTPGLSAEDQTAEVLAKIDSLLEQAGTDKTRILHATLWLDDVRDFAAVNKVWDAWIDKASAPCRSTGQARMAQPGMLVEIIVVAAA</sequence>
<organism evidence="1 2">
    <name type="scientific">Aquamicrobium defluvii</name>
    <dbReference type="NCBI Taxonomy" id="69279"/>
    <lineage>
        <taxon>Bacteria</taxon>
        <taxon>Pseudomonadati</taxon>
        <taxon>Pseudomonadota</taxon>
        <taxon>Alphaproteobacteria</taxon>
        <taxon>Hyphomicrobiales</taxon>
        <taxon>Phyllobacteriaceae</taxon>
        <taxon>Aquamicrobium</taxon>
    </lineage>
</organism>
<dbReference type="PATRIC" id="fig|69279.3.peg.4214"/>
<name>A0A011U7Y2_9HYPH</name>
<evidence type="ECO:0000313" key="1">
    <source>
        <dbReference type="EMBL" id="EXL02221.1"/>
    </source>
</evidence>
<accession>A0A011U7Y2</accession>
<proteinExistence type="predicted"/>
<gene>
    <name evidence="1" type="ORF">BG36_15750</name>
</gene>
<dbReference type="InterPro" id="IPR035959">
    <property type="entry name" value="RutC-like_sf"/>
</dbReference>
<evidence type="ECO:0000313" key="2">
    <source>
        <dbReference type="Proteomes" id="UP000019849"/>
    </source>
</evidence>
<dbReference type="InterPro" id="IPR035709">
    <property type="entry name" value="YoaB-like"/>
</dbReference>
<dbReference type="Proteomes" id="UP000019849">
    <property type="component" value="Unassembled WGS sequence"/>
</dbReference>
<dbReference type="AlphaFoldDB" id="A0A011U7Y2"/>
<dbReference type="eggNOG" id="COG0251">
    <property type="taxonomic scope" value="Bacteria"/>
</dbReference>
<dbReference type="SUPFAM" id="SSF55298">
    <property type="entry name" value="YjgF-like"/>
    <property type="match status" value="1"/>
</dbReference>
<dbReference type="HOGENOM" id="CLU_100715_6_1_5"/>
<dbReference type="EMBL" id="JENY01000033">
    <property type="protein sequence ID" value="EXL02221.1"/>
    <property type="molecule type" value="Genomic_DNA"/>
</dbReference>
<dbReference type="CDD" id="cd06150">
    <property type="entry name" value="YjgF_YER057c_UK114_like_2"/>
    <property type="match status" value="1"/>
</dbReference>
<dbReference type="InterPro" id="IPR006175">
    <property type="entry name" value="YjgF/YER057c/UK114"/>
</dbReference>
<dbReference type="PANTHER" id="PTHR47328">
    <property type="match status" value="1"/>
</dbReference>
<dbReference type="RefSeq" id="WP_035031685.1">
    <property type="nucleotide sequence ID" value="NZ_KK073905.1"/>
</dbReference>
<protein>
    <submittedName>
        <fullName evidence="1">Endoribonuclease</fullName>
    </submittedName>
</protein>
<comment type="caution">
    <text evidence="1">The sequence shown here is derived from an EMBL/GenBank/DDBJ whole genome shotgun (WGS) entry which is preliminary data.</text>
</comment>
<dbReference type="Gene3D" id="3.30.1330.40">
    <property type="entry name" value="RutC-like"/>
    <property type="match status" value="1"/>
</dbReference>
<dbReference type="Pfam" id="PF01042">
    <property type="entry name" value="Ribonuc_L-PSP"/>
    <property type="match status" value="1"/>
</dbReference>
<reference evidence="1 2" key="1">
    <citation type="submission" date="2014-02" db="EMBL/GenBank/DDBJ databases">
        <title>Aquamicrobium defluvii Genome sequencing.</title>
        <authorList>
            <person name="Wang X."/>
        </authorList>
    </citation>
    <scope>NUCLEOTIDE SEQUENCE [LARGE SCALE GENOMIC DNA]</scope>
    <source>
        <strain evidence="1 2">W13Z1</strain>
    </source>
</reference>
<dbReference type="STRING" id="69279.BG36_15750"/>
<dbReference type="PANTHER" id="PTHR47328:SF1">
    <property type="entry name" value="RUTC FAMILY PROTEIN YOAB"/>
    <property type="match status" value="1"/>
</dbReference>